<keyword evidence="3" id="KW-1185">Reference proteome</keyword>
<feature type="region of interest" description="Disordered" evidence="1">
    <location>
        <begin position="1"/>
        <end position="65"/>
    </location>
</feature>
<name>A0AAW2E786_9HYME</name>
<dbReference type="EMBL" id="JADYXP020000028">
    <property type="protein sequence ID" value="KAL0099137.1"/>
    <property type="molecule type" value="Genomic_DNA"/>
</dbReference>
<dbReference type="AlphaFoldDB" id="A0AAW2E786"/>
<organism evidence="2 3">
    <name type="scientific">Cardiocondyla obscurior</name>
    <dbReference type="NCBI Taxonomy" id="286306"/>
    <lineage>
        <taxon>Eukaryota</taxon>
        <taxon>Metazoa</taxon>
        <taxon>Ecdysozoa</taxon>
        <taxon>Arthropoda</taxon>
        <taxon>Hexapoda</taxon>
        <taxon>Insecta</taxon>
        <taxon>Pterygota</taxon>
        <taxon>Neoptera</taxon>
        <taxon>Endopterygota</taxon>
        <taxon>Hymenoptera</taxon>
        <taxon>Apocrita</taxon>
        <taxon>Aculeata</taxon>
        <taxon>Formicoidea</taxon>
        <taxon>Formicidae</taxon>
        <taxon>Myrmicinae</taxon>
        <taxon>Cardiocondyla</taxon>
    </lineage>
</organism>
<accession>A0AAW2E786</accession>
<gene>
    <name evidence="2" type="ORF">PUN28_020005</name>
</gene>
<evidence type="ECO:0000313" key="3">
    <source>
        <dbReference type="Proteomes" id="UP001430953"/>
    </source>
</evidence>
<reference evidence="2 3" key="1">
    <citation type="submission" date="2023-03" db="EMBL/GenBank/DDBJ databases">
        <title>High recombination rates correlate with genetic variation in Cardiocondyla obscurior ants.</title>
        <authorList>
            <person name="Errbii M."/>
        </authorList>
    </citation>
    <scope>NUCLEOTIDE SEQUENCE [LARGE SCALE GENOMIC DNA]</scope>
    <source>
        <strain evidence="2">Alpha-2009</strain>
        <tissue evidence="2">Whole body</tissue>
    </source>
</reference>
<sequence length="160" mass="17658">MARERPSLGGFVVEDGRERPVGGRLGSARVLEVTVSRQAGSARSKEGSGAPESRRQRCRRPGEPGRGRLKCAQVLEDRLLGCSPARKRCLIRATRRGRLVGPRNLTYGRDRANLRRTMVVAARGLNVIACSWLQATTSRGCFSARYISINELFAGSRDYK</sequence>
<feature type="compositionally biased region" description="Basic and acidic residues" evidence="1">
    <location>
        <begin position="52"/>
        <end position="65"/>
    </location>
</feature>
<comment type="caution">
    <text evidence="2">The sequence shown here is derived from an EMBL/GenBank/DDBJ whole genome shotgun (WGS) entry which is preliminary data.</text>
</comment>
<protein>
    <submittedName>
        <fullName evidence="2">Uncharacterized protein</fullName>
    </submittedName>
</protein>
<evidence type="ECO:0000313" key="2">
    <source>
        <dbReference type="EMBL" id="KAL0099137.1"/>
    </source>
</evidence>
<evidence type="ECO:0000256" key="1">
    <source>
        <dbReference type="SAM" id="MobiDB-lite"/>
    </source>
</evidence>
<proteinExistence type="predicted"/>
<dbReference type="Proteomes" id="UP001430953">
    <property type="component" value="Unassembled WGS sequence"/>
</dbReference>